<dbReference type="EMBL" id="HF935415">
    <property type="protein sequence ID" value="CCX30063.1"/>
    <property type="molecule type" value="Genomic_DNA"/>
</dbReference>
<sequence length="35" mass="4296">MLRLGLIHRRSDAPLRLLLRALLLNDFRQQQRQRK</sequence>
<evidence type="ECO:0000313" key="2">
    <source>
        <dbReference type="Proteomes" id="UP000018144"/>
    </source>
</evidence>
<name>U4LDW8_PYROM</name>
<dbReference type="AlphaFoldDB" id="U4LDW8"/>
<dbReference type="Proteomes" id="UP000018144">
    <property type="component" value="Unassembled WGS sequence"/>
</dbReference>
<proteinExistence type="predicted"/>
<organism evidence="1 2">
    <name type="scientific">Pyronema omphalodes (strain CBS 100304)</name>
    <name type="common">Pyronema confluens</name>
    <dbReference type="NCBI Taxonomy" id="1076935"/>
    <lineage>
        <taxon>Eukaryota</taxon>
        <taxon>Fungi</taxon>
        <taxon>Dikarya</taxon>
        <taxon>Ascomycota</taxon>
        <taxon>Pezizomycotina</taxon>
        <taxon>Pezizomycetes</taxon>
        <taxon>Pezizales</taxon>
        <taxon>Pyronemataceae</taxon>
        <taxon>Pyronema</taxon>
    </lineage>
</organism>
<protein>
    <submittedName>
        <fullName evidence="1">Uncharacterized protein</fullName>
    </submittedName>
</protein>
<gene>
    <name evidence="1" type="ORF">PCON_08055</name>
</gene>
<keyword evidence="2" id="KW-1185">Reference proteome</keyword>
<evidence type="ECO:0000313" key="1">
    <source>
        <dbReference type="EMBL" id="CCX30063.1"/>
    </source>
</evidence>
<reference evidence="1 2" key="1">
    <citation type="journal article" date="2013" name="PLoS Genet.">
        <title>The genome and development-dependent transcriptomes of Pyronema confluens: a window into fungal evolution.</title>
        <authorList>
            <person name="Traeger S."/>
            <person name="Altegoer F."/>
            <person name="Freitag M."/>
            <person name="Gabaldon T."/>
            <person name="Kempken F."/>
            <person name="Kumar A."/>
            <person name="Marcet-Houben M."/>
            <person name="Poggeler S."/>
            <person name="Stajich J.E."/>
            <person name="Nowrousian M."/>
        </authorList>
    </citation>
    <scope>NUCLEOTIDE SEQUENCE [LARGE SCALE GENOMIC DNA]</scope>
    <source>
        <strain evidence="2">CBS 100304</strain>
        <tissue evidence="1">Vegetative mycelium</tissue>
    </source>
</reference>
<accession>U4LDW8</accession>